<reference evidence="2" key="2">
    <citation type="submission" date="2015-01" db="EMBL/GenBank/DDBJ databases">
        <title>Evolutionary Origins and Diversification of the Mycorrhizal Mutualists.</title>
        <authorList>
            <consortium name="DOE Joint Genome Institute"/>
            <consortium name="Mycorrhizal Genomics Consortium"/>
            <person name="Kohler A."/>
            <person name="Kuo A."/>
            <person name="Nagy L.G."/>
            <person name="Floudas D."/>
            <person name="Copeland A."/>
            <person name="Barry K.W."/>
            <person name="Cichocki N."/>
            <person name="Veneault-Fourrey C."/>
            <person name="LaButti K."/>
            <person name="Lindquist E.A."/>
            <person name="Lipzen A."/>
            <person name="Lundell T."/>
            <person name="Morin E."/>
            <person name="Murat C."/>
            <person name="Riley R."/>
            <person name="Ohm R."/>
            <person name="Sun H."/>
            <person name="Tunlid A."/>
            <person name="Henrissat B."/>
            <person name="Grigoriev I.V."/>
            <person name="Hibbett D.S."/>
            <person name="Martin F."/>
        </authorList>
    </citation>
    <scope>NUCLEOTIDE SEQUENCE [LARGE SCALE GENOMIC DNA]</scope>
    <source>
        <strain evidence="2">Marx 270</strain>
    </source>
</reference>
<dbReference type="HOGENOM" id="CLU_822729_0_0_1"/>
<dbReference type="STRING" id="870435.A0A0C3PGK3"/>
<reference evidence="1 2" key="1">
    <citation type="submission" date="2014-04" db="EMBL/GenBank/DDBJ databases">
        <authorList>
            <consortium name="DOE Joint Genome Institute"/>
            <person name="Kuo A."/>
            <person name="Kohler A."/>
            <person name="Costa M.D."/>
            <person name="Nagy L.G."/>
            <person name="Floudas D."/>
            <person name="Copeland A."/>
            <person name="Barry K.W."/>
            <person name="Cichocki N."/>
            <person name="Veneault-Fourrey C."/>
            <person name="LaButti K."/>
            <person name="Lindquist E.A."/>
            <person name="Lipzen A."/>
            <person name="Lundell T."/>
            <person name="Morin E."/>
            <person name="Murat C."/>
            <person name="Sun H."/>
            <person name="Tunlid A."/>
            <person name="Henrissat B."/>
            <person name="Grigoriev I.V."/>
            <person name="Hibbett D.S."/>
            <person name="Martin F."/>
            <person name="Nordberg H.P."/>
            <person name="Cantor M.N."/>
            <person name="Hua S.X."/>
        </authorList>
    </citation>
    <scope>NUCLEOTIDE SEQUENCE [LARGE SCALE GENOMIC DNA]</scope>
    <source>
        <strain evidence="1 2">Marx 270</strain>
    </source>
</reference>
<gene>
    <name evidence="1" type="ORF">M404DRAFT_24008</name>
</gene>
<evidence type="ECO:0000313" key="2">
    <source>
        <dbReference type="Proteomes" id="UP000054217"/>
    </source>
</evidence>
<dbReference type="Proteomes" id="UP000054217">
    <property type="component" value="Unassembled WGS sequence"/>
</dbReference>
<dbReference type="AlphaFoldDB" id="A0A0C3PGK3"/>
<evidence type="ECO:0008006" key="3">
    <source>
        <dbReference type="Google" id="ProtNLM"/>
    </source>
</evidence>
<accession>A0A0C3PGK3</accession>
<dbReference type="InParanoid" id="A0A0C3PGK3"/>
<sequence length="338" mass="37351">MDNQVPEFGGTSCEWSVDRIIKHHGSHSEASFEVQWTAGDRMWLPYDEIAHLKALTDYFEAIGVDGIEKLKDAGDGAADAPIVELNPRTGIPLWPNHHNLETTMPTPALDLAHAPTLVFPIITLVLVNPRTCPKFTLVARALVLIFVLARTEPIPATITVIRQVAITRDSAIGTQTRITIGVALNLTAGATTLLTVGTSKLVGQRLHHTLFDIVSDLQNLAINPLPDARQHFAGNMSDVDGDNSIEQANPDFFIIWGDPRSGNPEDRILAHREQVRSYFQYDKALHRKTGDPLDIPAGYLQFREAYNHNATTRSRFAYYEPGDNARIVITGPAPTKKE</sequence>
<organism evidence="1 2">
    <name type="scientific">Pisolithus tinctorius Marx 270</name>
    <dbReference type="NCBI Taxonomy" id="870435"/>
    <lineage>
        <taxon>Eukaryota</taxon>
        <taxon>Fungi</taxon>
        <taxon>Dikarya</taxon>
        <taxon>Basidiomycota</taxon>
        <taxon>Agaricomycotina</taxon>
        <taxon>Agaricomycetes</taxon>
        <taxon>Agaricomycetidae</taxon>
        <taxon>Boletales</taxon>
        <taxon>Sclerodermatineae</taxon>
        <taxon>Pisolithaceae</taxon>
        <taxon>Pisolithus</taxon>
    </lineage>
</organism>
<dbReference type="OrthoDB" id="2674465at2759"/>
<protein>
    <recommendedName>
        <fullName evidence="3">Chromo domain-containing protein</fullName>
    </recommendedName>
</protein>
<proteinExistence type="predicted"/>
<feature type="non-terminal residue" evidence="1">
    <location>
        <position position="338"/>
    </location>
</feature>
<keyword evidence="2" id="KW-1185">Reference proteome</keyword>
<dbReference type="EMBL" id="KN831960">
    <property type="protein sequence ID" value="KIO07511.1"/>
    <property type="molecule type" value="Genomic_DNA"/>
</dbReference>
<evidence type="ECO:0000313" key="1">
    <source>
        <dbReference type="EMBL" id="KIO07511.1"/>
    </source>
</evidence>
<name>A0A0C3PGK3_PISTI</name>